<evidence type="ECO:0000256" key="1">
    <source>
        <dbReference type="ARBA" id="ARBA00022679"/>
    </source>
</evidence>
<keyword evidence="1" id="KW-0808">Transferase</keyword>
<evidence type="ECO:0000259" key="7">
    <source>
        <dbReference type="PROSITE" id="PS51873"/>
    </source>
</evidence>
<gene>
    <name evidence="8" type="ORF">KP79_PYT23020</name>
</gene>
<keyword evidence="5" id="KW-0833">Ubl conjugation pathway</keyword>
<evidence type="ECO:0000313" key="9">
    <source>
        <dbReference type="Proteomes" id="UP000242188"/>
    </source>
</evidence>
<comment type="caution">
    <text evidence="8">The sequence shown here is derived from an EMBL/GenBank/DDBJ whole genome shotgun (WGS) entry which is preliminary data.</text>
</comment>
<dbReference type="Proteomes" id="UP000242188">
    <property type="component" value="Unassembled WGS sequence"/>
</dbReference>
<dbReference type="AlphaFoldDB" id="A0A210QHR3"/>
<dbReference type="STRING" id="6573.A0A210QHR3"/>
<feature type="domain" description="RING-type" evidence="7">
    <location>
        <begin position="171"/>
        <end position="406"/>
    </location>
</feature>
<dbReference type="EMBL" id="NEDP02003606">
    <property type="protein sequence ID" value="OWF48294.1"/>
    <property type="molecule type" value="Genomic_DNA"/>
</dbReference>
<dbReference type="PROSITE" id="PS51873">
    <property type="entry name" value="TRIAD"/>
    <property type="match status" value="1"/>
</dbReference>
<evidence type="ECO:0000313" key="8">
    <source>
        <dbReference type="EMBL" id="OWF48294.1"/>
    </source>
</evidence>
<proteinExistence type="predicted"/>
<sequence length="410" mass="47254">MCYTVVHYTMFRFRFNIRIHVFNVNDHFPMLPWRVSITHKSLCSFSVLCFVINTTGWKMNRKRRNYNDFLEPKKKLFKSSTGGKVLPNCIGVWRFGEGDVFTSVPKTWSVAQCISSLRKKLKEDGDDTGQDLDLWVKNRCIILDKKKLLSDYPGLAKLYLIRRPESRDAPHRYRTSKRDVTDPYSDDTCVIMTCSHAISPDNLYAYAWNKINNGAIDVTCPAIPDVSRPSEQCAHLWNFKDISIRACLSNDEINLFLSKMFSNWLEKQKNVYLCPNCDEAQQDTCDRSVIKCRYCKHSFCVKCQGPVGFAQNICTNSECQQSLPNVRNLLRNCSMRTLVDVPNCPSVRACPVCSCVIEFDEEDSCKHMSCPRNTCQAKFCFICLKVKTDTYYWPCGGAYEQCDPAKRQIV</sequence>
<evidence type="ECO:0000256" key="3">
    <source>
        <dbReference type="ARBA" id="ARBA00022737"/>
    </source>
</evidence>
<keyword evidence="4" id="KW-0863">Zinc-finger</keyword>
<dbReference type="GO" id="GO:0008270">
    <property type="term" value="F:zinc ion binding"/>
    <property type="evidence" value="ECO:0007669"/>
    <property type="project" value="UniProtKB-KW"/>
</dbReference>
<dbReference type="SUPFAM" id="SSF57850">
    <property type="entry name" value="RING/U-box"/>
    <property type="match status" value="1"/>
</dbReference>
<evidence type="ECO:0000256" key="6">
    <source>
        <dbReference type="ARBA" id="ARBA00022833"/>
    </source>
</evidence>
<keyword evidence="9" id="KW-1185">Reference proteome</keyword>
<keyword evidence="2" id="KW-0479">Metal-binding</keyword>
<evidence type="ECO:0000256" key="5">
    <source>
        <dbReference type="ARBA" id="ARBA00022786"/>
    </source>
</evidence>
<name>A0A210QHR3_MIZYE</name>
<keyword evidence="6" id="KW-0862">Zinc</keyword>
<dbReference type="InterPro" id="IPR044066">
    <property type="entry name" value="TRIAD_supradom"/>
</dbReference>
<protein>
    <submittedName>
        <fullName evidence="8">E3 ubiquitin-protein ligase RNF19A</fullName>
    </submittedName>
</protein>
<reference evidence="8 9" key="1">
    <citation type="journal article" date="2017" name="Nat. Ecol. Evol.">
        <title>Scallop genome provides insights into evolution of bilaterian karyotype and development.</title>
        <authorList>
            <person name="Wang S."/>
            <person name="Zhang J."/>
            <person name="Jiao W."/>
            <person name="Li J."/>
            <person name="Xun X."/>
            <person name="Sun Y."/>
            <person name="Guo X."/>
            <person name="Huan P."/>
            <person name="Dong B."/>
            <person name="Zhang L."/>
            <person name="Hu X."/>
            <person name="Sun X."/>
            <person name="Wang J."/>
            <person name="Zhao C."/>
            <person name="Wang Y."/>
            <person name="Wang D."/>
            <person name="Huang X."/>
            <person name="Wang R."/>
            <person name="Lv J."/>
            <person name="Li Y."/>
            <person name="Zhang Z."/>
            <person name="Liu B."/>
            <person name="Lu W."/>
            <person name="Hui Y."/>
            <person name="Liang J."/>
            <person name="Zhou Z."/>
            <person name="Hou R."/>
            <person name="Li X."/>
            <person name="Liu Y."/>
            <person name="Li H."/>
            <person name="Ning X."/>
            <person name="Lin Y."/>
            <person name="Zhao L."/>
            <person name="Xing Q."/>
            <person name="Dou J."/>
            <person name="Li Y."/>
            <person name="Mao J."/>
            <person name="Guo H."/>
            <person name="Dou H."/>
            <person name="Li T."/>
            <person name="Mu C."/>
            <person name="Jiang W."/>
            <person name="Fu Q."/>
            <person name="Fu X."/>
            <person name="Miao Y."/>
            <person name="Liu J."/>
            <person name="Yu Q."/>
            <person name="Li R."/>
            <person name="Liao H."/>
            <person name="Li X."/>
            <person name="Kong Y."/>
            <person name="Jiang Z."/>
            <person name="Chourrout D."/>
            <person name="Li R."/>
            <person name="Bao Z."/>
        </authorList>
    </citation>
    <scope>NUCLEOTIDE SEQUENCE [LARGE SCALE GENOMIC DNA]</scope>
    <source>
        <strain evidence="8 9">PY_sf001</strain>
    </source>
</reference>
<evidence type="ECO:0000256" key="4">
    <source>
        <dbReference type="ARBA" id="ARBA00022771"/>
    </source>
</evidence>
<accession>A0A210QHR3</accession>
<keyword evidence="3" id="KW-0677">Repeat</keyword>
<dbReference type="GO" id="GO:0016740">
    <property type="term" value="F:transferase activity"/>
    <property type="evidence" value="ECO:0007669"/>
    <property type="project" value="UniProtKB-KW"/>
</dbReference>
<evidence type="ECO:0000256" key="2">
    <source>
        <dbReference type="ARBA" id="ARBA00022723"/>
    </source>
</evidence>
<organism evidence="8 9">
    <name type="scientific">Mizuhopecten yessoensis</name>
    <name type="common">Japanese scallop</name>
    <name type="synonym">Patinopecten yessoensis</name>
    <dbReference type="NCBI Taxonomy" id="6573"/>
    <lineage>
        <taxon>Eukaryota</taxon>
        <taxon>Metazoa</taxon>
        <taxon>Spiralia</taxon>
        <taxon>Lophotrochozoa</taxon>
        <taxon>Mollusca</taxon>
        <taxon>Bivalvia</taxon>
        <taxon>Autobranchia</taxon>
        <taxon>Pteriomorphia</taxon>
        <taxon>Pectinida</taxon>
        <taxon>Pectinoidea</taxon>
        <taxon>Pectinidae</taxon>
        <taxon>Mizuhopecten</taxon>
    </lineage>
</organism>
<dbReference type="OrthoDB" id="6112793at2759"/>